<evidence type="ECO:0000313" key="1">
    <source>
        <dbReference type="EMBL" id="MCX7468180.1"/>
    </source>
</evidence>
<reference evidence="1" key="1">
    <citation type="submission" date="2022-11" db="EMBL/GenBank/DDBJ databases">
        <title>Corynebacterium sp. isolated from Penguins.</title>
        <authorList>
            <person name="Sedlar K."/>
            <person name="Svec P."/>
        </authorList>
    </citation>
    <scope>NUCLEOTIDE SEQUENCE</scope>
    <source>
        <strain evidence="1">P7374</strain>
    </source>
</reference>
<gene>
    <name evidence="1" type="ORF">OS129_04690</name>
</gene>
<dbReference type="Proteomes" id="UP001071478">
    <property type="component" value="Unassembled WGS sequence"/>
</dbReference>
<organism evidence="1 2">
    <name type="scientific">Corynebacterium pygosceleis</name>
    <dbReference type="NCBI Taxonomy" id="2800406"/>
    <lineage>
        <taxon>Bacteria</taxon>
        <taxon>Bacillati</taxon>
        <taxon>Actinomycetota</taxon>
        <taxon>Actinomycetes</taxon>
        <taxon>Mycobacteriales</taxon>
        <taxon>Corynebacteriaceae</taxon>
        <taxon>Corynebacterium</taxon>
    </lineage>
</organism>
<evidence type="ECO:0000313" key="2">
    <source>
        <dbReference type="Proteomes" id="UP001071478"/>
    </source>
</evidence>
<comment type="caution">
    <text evidence="1">The sequence shown here is derived from an EMBL/GenBank/DDBJ whole genome shotgun (WGS) entry which is preliminary data.</text>
</comment>
<accession>A0A9Q4C9Y4</accession>
<name>A0A9Q4C9Y4_9CORY</name>
<dbReference type="AlphaFoldDB" id="A0A9Q4C9Y4"/>
<dbReference type="Gene3D" id="3.40.50.1980">
    <property type="entry name" value="Nitrogenase molybdenum iron protein domain"/>
    <property type="match status" value="2"/>
</dbReference>
<proteinExistence type="predicted"/>
<protein>
    <submittedName>
        <fullName evidence="1">Uncharacterized protein</fullName>
    </submittedName>
</protein>
<dbReference type="RefSeq" id="WP_200253926.1">
    <property type="nucleotide sequence ID" value="NZ_JAENIQ020000001.1"/>
</dbReference>
<dbReference type="SUPFAM" id="SSF53807">
    <property type="entry name" value="Helical backbone' metal receptor"/>
    <property type="match status" value="1"/>
</dbReference>
<sequence length="282" mass="29796">MNNSCVRVVALDESAGLAAASFSVVPHTVYASAGDRVAQDILRGLGCRVKQLDVLGLPGNGELRECGPDLIIATGEESPAGKEIRSLREVAETAVLPILGNWTDVVAAVGAAVGDEGGRTDSVQAAIRAQLADAARHTEGRSLSVLSNTFGKTTFTMPPSTVLSHLIGESGFRRPEPQMRCDDDLMWRILDPDDLADHDADIIAVPTGGYYTDGVLRESAAFRRLSGVKVAVLGELWCTMNPFSFYAVARDLGEVARGGLPVGETGAVETWTRFLGDIEGAA</sequence>
<dbReference type="EMBL" id="JAPMKU010000002">
    <property type="protein sequence ID" value="MCX7468180.1"/>
    <property type="molecule type" value="Genomic_DNA"/>
</dbReference>